<evidence type="ECO:0000259" key="1">
    <source>
        <dbReference type="Pfam" id="PF25273"/>
    </source>
</evidence>
<feature type="non-terminal residue" evidence="2">
    <location>
        <position position="227"/>
    </location>
</feature>
<accession>A0A6S7JW52</accession>
<dbReference type="PANTHER" id="PTHR33153:SF3">
    <property type="entry name" value="TRAFFICKING PROTEIN PARTICLE COMPLEX SUBUNIT 11 DOMAIN-CONTAINING PROTEIN"/>
    <property type="match status" value="1"/>
</dbReference>
<dbReference type="Pfam" id="PF25273">
    <property type="entry name" value="DUF7869"/>
    <property type="match status" value="1"/>
</dbReference>
<dbReference type="AlphaFoldDB" id="A0A6S7JW52"/>
<reference evidence="2" key="1">
    <citation type="submission" date="2020-04" db="EMBL/GenBank/DDBJ databases">
        <authorList>
            <person name="Alioto T."/>
            <person name="Alioto T."/>
            <person name="Gomez Garrido J."/>
        </authorList>
    </citation>
    <scope>NUCLEOTIDE SEQUENCE</scope>
    <source>
        <strain evidence="2">A484AB</strain>
    </source>
</reference>
<dbReference type="PANTHER" id="PTHR33153">
    <property type="entry name" value="MYND-TYPE DOMAIN-CONTAINING PROTEIN"/>
    <property type="match status" value="1"/>
</dbReference>
<evidence type="ECO:0000313" key="3">
    <source>
        <dbReference type="Proteomes" id="UP001152795"/>
    </source>
</evidence>
<dbReference type="EMBL" id="CACRXK020022730">
    <property type="protein sequence ID" value="CAB4037096.1"/>
    <property type="molecule type" value="Genomic_DNA"/>
</dbReference>
<name>A0A6S7JW52_PARCT</name>
<evidence type="ECO:0000313" key="2">
    <source>
        <dbReference type="EMBL" id="CAB4037096.1"/>
    </source>
</evidence>
<feature type="domain" description="DUF7869" evidence="1">
    <location>
        <begin position="1"/>
        <end position="96"/>
    </location>
</feature>
<keyword evidence="3" id="KW-1185">Reference proteome</keyword>
<sequence length="227" mass="26492">MVGHTHEDVDQMFSRISATLGRRPAHTLRSLHEAIHASFTPEPITADLCTIWDVKSWLQPYIPALKNHSRHHSFRFQKGKGEYAEHVEMCYRNWSKCKRKEWLPNETGNIICTLNVAPKGSPSILRPEYSKCPSVDDMRSGLQQFSSRLSVDESNWWLNFIKTEEEQHMSWEQRTDEQLKAAGKSFSLKDLIYREVKIDLELMSDEATVKRIAELERLMDKNKTFPE</sequence>
<protein>
    <recommendedName>
        <fullName evidence="1">DUF7869 domain-containing protein</fullName>
    </recommendedName>
</protein>
<organism evidence="2 3">
    <name type="scientific">Paramuricea clavata</name>
    <name type="common">Red gorgonian</name>
    <name type="synonym">Violescent sea-whip</name>
    <dbReference type="NCBI Taxonomy" id="317549"/>
    <lineage>
        <taxon>Eukaryota</taxon>
        <taxon>Metazoa</taxon>
        <taxon>Cnidaria</taxon>
        <taxon>Anthozoa</taxon>
        <taxon>Octocorallia</taxon>
        <taxon>Malacalcyonacea</taxon>
        <taxon>Plexauridae</taxon>
        <taxon>Paramuricea</taxon>
    </lineage>
</organism>
<dbReference type="Proteomes" id="UP001152795">
    <property type="component" value="Unassembled WGS sequence"/>
</dbReference>
<dbReference type="InterPro" id="IPR057191">
    <property type="entry name" value="DUF7869"/>
</dbReference>
<gene>
    <name evidence="2" type="ORF">PACLA_8A033305</name>
</gene>
<dbReference type="OrthoDB" id="410478at2759"/>
<comment type="caution">
    <text evidence="2">The sequence shown here is derived from an EMBL/GenBank/DDBJ whole genome shotgun (WGS) entry which is preliminary data.</text>
</comment>
<proteinExistence type="predicted"/>